<dbReference type="InterPro" id="IPR036236">
    <property type="entry name" value="Znf_C2H2_sf"/>
</dbReference>
<protein>
    <recommendedName>
        <fullName evidence="6">C2H2-type domain-containing protein</fullName>
    </recommendedName>
</protein>
<dbReference type="Gene3D" id="3.30.460.10">
    <property type="entry name" value="Beta Polymerase, domain 2"/>
    <property type="match status" value="1"/>
</dbReference>
<dbReference type="SMART" id="SM00355">
    <property type="entry name" value="ZnF_C2H2"/>
    <property type="match status" value="7"/>
</dbReference>
<dbReference type="InterPro" id="IPR002058">
    <property type="entry name" value="PAP_assoc"/>
</dbReference>
<evidence type="ECO:0000256" key="3">
    <source>
        <dbReference type="ARBA" id="ARBA00022679"/>
    </source>
</evidence>
<name>A0ABD2WD55_9HYME</name>
<accession>A0ABD2WD55</accession>
<organism evidence="7 8">
    <name type="scientific">Trichogramma kaykai</name>
    <dbReference type="NCBI Taxonomy" id="54128"/>
    <lineage>
        <taxon>Eukaryota</taxon>
        <taxon>Metazoa</taxon>
        <taxon>Ecdysozoa</taxon>
        <taxon>Arthropoda</taxon>
        <taxon>Hexapoda</taxon>
        <taxon>Insecta</taxon>
        <taxon>Pterygota</taxon>
        <taxon>Neoptera</taxon>
        <taxon>Endopterygota</taxon>
        <taxon>Hymenoptera</taxon>
        <taxon>Apocrita</taxon>
        <taxon>Proctotrupomorpha</taxon>
        <taxon>Chalcidoidea</taxon>
        <taxon>Trichogrammatidae</taxon>
        <taxon>Trichogramma</taxon>
    </lineage>
</organism>
<evidence type="ECO:0000259" key="6">
    <source>
        <dbReference type="PROSITE" id="PS00028"/>
    </source>
</evidence>
<dbReference type="PROSITE" id="PS00028">
    <property type="entry name" value="ZINC_FINGER_C2H2_1"/>
    <property type="match status" value="3"/>
</dbReference>
<dbReference type="SUPFAM" id="SSF57667">
    <property type="entry name" value="beta-beta-alpha zinc fingers"/>
    <property type="match status" value="1"/>
</dbReference>
<keyword evidence="8" id="KW-1185">Reference proteome</keyword>
<dbReference type="SUPFAM" id="SSF81631">
    <property type="entry name" value="PAP/OAS1 substrate-binding domain"/>
    <property type="match status" value="1"/>
</dbReference>
<evidence type="ECO:0000313" key="7">
    <source>
        <dbReference type="EMBL" id="KAL3390630.1"/>
    </source>
</evidence>
<evidence type="ECO:0000313" key="8">
    <source>
        <dbReference type="Proteomes" id="UP001627154"/>
    </source>
</evidence>
<keyword evidence="3" id="KW-0808">Transferase</keyword>
<dbReference type="AlphaFoldDB" id="A0ABD2WD55"/>
<dbReference type="PANTHER" id="PTHR12271">
    <property type="entry name" value="POLY A POLYMERASE CID PAP -RELATED"/>
    <property type="match status" value="1"/>
</dbReference>
<dbReference type="Gene3D" id="1.10.1410.10">
    <property type="match status" value="1"/>
</dbReference>
<evidence type="ECO:0000256" key="1">
    <source>
        <dbReference type="ARBA" id="ARBA00001936"/>
    </source>
</evidence>
<dbReference type="SUPFAM" id="SSF81301">
    <property type="entry name" value="Nucleotidyltransferase"/>
    <property type="match status" value="1"/>
</dbReference>
<dbReference type="SMART" id="SM00451">
    <property type="entry name" value="ZnF_U1"/>
    <property type="match status" value="7"/>
</dbReference>
<dbReference type="Pfam" id="PF22600">
    <property type="entry name" value="MTPAP-like_central"/>
    <property type="match status" value="1"/>
</dbReference>
<evidence type="ECO:0000256" key="5">
    <source>
        <dbReference type="ARBA" id="ARBA00022842"/>
    </source>
</evidence>
<feature type="domain" description="C2H2-type" evidence="6">
    <location>
        <begin position="94"/>
        <end position="116"/>
    </location>
</feature>
<comment type="caution">
    <text evidence="7">The sequence shown here is derived from an EMBL/GenBank/DDBJ whole genome shotgun (WGS) entry which is preliminary data.</text>
</comment>
<sequence>MELSWEWFAKNRIITWKKSFKCILCTFEFGEDYDEDYFDDITDHVKESPFHIEVSKTIHCDLKDSTGKLASTRLVEEIVENCIFFNTYENELTCYLCQCALPSFHNLKHHIKGHRHLRNMKLKKSCMDPQTYVFTNSLYCKKCKTCCQSPMGTLMHVMKHFPKMLKCSTNIDIIKVLDSHLVCSLCNINIGYNDLEEHLMSAQHVKRNNFLKSKKQLPQEIQITKAELNRIKDTFFNNFDIDTWYCSKCKKNVSSKSGLVRHFLDKNHRKNSAKNQCNSDHLLLESIISYKCYLCNESFGSDMFSLFLHYHNSLQHKIQMENFDKIVKENYLEMKELKNTIFIECSLCKIQVNDMVCVDTHLRGKKHKSSEILNKQLPISQMKSCETQYNKNTGNKEMDINEVECEKSKMFELASTKHKSEDHYKKITENNNTEMFNSITITDEEIIELDVLDILNDIDELNLGIKLMDRFIPAHKKKSKSSSPNIQIDKVSKFDQNILNNGTQYIDFCIKQGKKYIYNISGIKLAFINLNIDFIIKNNDNQFCLLCNNQISSESYVIVEHLFCKKHIENLQKKNKSWKKMEGSFNISNDNLTFAIPYILRTTNESFYCHACKNHVVEYNFFEHSLTQDHMLKCEDLRKNSIDTLKKIMLLMKDTWYYAQFFDCQVCNLKFHMEIEFVEHLENQNHCKKVEKCIASGATLEFHTCFACITCIYGDFSKYNAHCDDIFHKRYLSKGDYNVSKMMPPLLDLLNEIEDKKQKLLFESDLIILENPRERSLLKAVEKVVENVYPNATAYKFGSRSSQTALSNSDLDIFLDCDDMYNNNFDAASSHKYLSSVKDCFESHKDVWYIEEVIVDASTPIIKLRHYPTSLKCDISFSNGLSHRKSKLVRYYNDAYPMCRELILYLKKWITFSQLSGTEGISTFTISWLVIFYLQHKGIFPSVHELIKYQTRSIIIDGWECGYQENICIKSNDSTFAEHLVGLFTFYAKFDYQKYVICPYLGTIIEKEKFATRELPVELTAKLSKRKKKALAFFRFDSPMCMQDPTDLSQNSTKALRKRQLRCFREYCSSSVEIIQSGQQDSSV</sequence>
<keyword evidence="4" id="KW-0479">Metal-binding</keyword>
<feature type="domain" description="C2H2-type" evidence="6">
    <location>
        <begin position="246"/>
        <end position="268"/>
    </location>
</feature>
<proteinExistence type="predicted"/>
<comment type="cofactor">
    <cofactor evidence="1">
        <name>Mn(2+)</name>
        <dbReference type="ChEBI" id="CHEBI:29035"/>
    </cofactor>
</comment>
<keyword evidence="5" id="KW-0460">Magnesium</keyword>
<dbReference type="GO" id="GO:1990817">
    <property type="term" value="F:poly(A) RNA polymerase activity"/>
    <property type="evidence" value="ECO:0007669"/>
    <property type="project" value="UniProtKB-ARBA"/>
</dbReference>
<feature type="domain" description="C2H2-type" evidence="6">
    <location>
        <begin position="664"/>
        <end position="686"/>
    </location>
</feature>
<dbReference type="InterPro" id="IPR054708">
    <property type="entry name" value="MTPAP-like_central"/>
</dbReference>
<dbReference type="InterPro" id="IPR013087">
    <property type="entry name" value="Znf_C2H2_type"/>
</dbReference>
<dbReference type="Pfam" id="PF12874">
    <property type="entry name" value="zf-met"/>
    <property type="match status" value="1"/>
</dbReference>
<evidence type="ECO:0000256" key="2">
    <source>
        <dbReference type="ARBA" id="ARBA00001946"/>
    </source>
</evidence>
<dbReference type="CDD" id="cd05402">
    <property type="entry name" value="NT_PAP_TUTase"/>
    <property type="match status" value="1"/>
</dbReference>
<dbReference type="EMBL" id="JBJJXI010000117">
    <property type="protein sequence ID" value="KAL3390630.1"/>
    <property type="molecule type" value="Genomic_DNA"/>
</dbReference>
<dbReference type="InterPro" id="IPR043519">
    <property type="entry name" value="NT_sf"/>
</dbReference>
<reference evidence="7 8" key="1">
    <citation type="journal article" date="2024" name="bioRxiv">
        <title>A reference genome for Trichogramma kaykai: A tiny desert-dwelling parasitoid wasp with competing sex-ratio distorters.</title>
        <authorList>
            <person name="Culotta J."/>
            <person name="Lindsey A.R."/>
        </authorList>
    </citation>
    <scope>NUCLEOTIDE SEQUENCE [LARGE SCALE GENOMIC DNA]</scope>
    <source>
        <strain evidence="7 8">KSX58</strain>
    </source>
</reference>
<dbReference type="PANTHER" id="PTHR12271:SF66">
    <property type="entry name" value="TERMINAL URIDYLYLTRANSFERASE TAILOR"/>
    <property type="match status" value="1"/>
</dbReference>
<dbReference type="Pfam" id="PF03828">
    <property type="entry name" value="PAP_assoc"/>
    <property type="match status" value="1"/>
</dbReference>
<evidence type="ECO:0000256" key="4">
    <source>
        <dbReference type="ARBA" id="ARBA00022723"/>
    </source>
</evidence>
<dbReference type="Proteomes" id="UP001627154">
    <property type="component" value="Unassembled WGS sequence"/>
</dbReference>
<dbReference type="InterPro" id="IPR003604">
    <property type="entry name" value="Matrin/U1-like-C_Znf_C2H2"/>
</dbReference>
<dbReference type="GO" id="GO:0046872">
    <property type="term" value="F:metal ion binding"/>
    <property type="evidence" value="ECO:0007669"/>
    <property type="project" value="UniProtKB-KW"/>
</dbReference>
<comment type="cofactor">
    <cofactor evidence="2">
        <name>Mg(2+)</name>
        <dbReference type="ChEBI" id="CHEBI:18420"/>
    </cofactor>
</comment>
<gene>
    <name evidence="7" type="ORF">TKK_014764</name>
</gene>